<dbReference type="Gene3D" id="3.40.50.300">
    <property type="entry name" value="P-loop containing nucleotide triphosphate hydrolases"/>
    <property type="match status" value="1"/>
</dbReference>
<dbReference type="SUPFAM" id="SSF52540">
    <property type="entry name" value="P-loop containing nucleoside triphosphate hydrolases"/>
    <property type="match status" value="1"/>
</dbReference>
<dbReference type="PANTHER" id="PTHR37807:SF3">
    <property type="entry name" value="OS07G0160300 PROTEIN"/>
    <property type="match status" value="1"/>
</dbReference>
<protein>
    <recommendedName>
        <fullName evidence="3">ATP-binding protein</fullName>
    </recommendedName>
</protein>
<dbReference type="EMBL" id="LBRB01000012">
    <property type="protein sequence ID" value="KKP88523.1"/>
    <property type="molecule type" value="Genomic_DNA"/>
</dbReference>
<gene>
    <name evidence="1" type="ORF">UR93_C0012G0001</name>
</gene>
<organism evidence="1 2">
    <name type="scientific">Berkelbacteria bacterium GW2011_GWA2_35_9</name>
    <dbReference type="NCBI Taxonomy" id="1618333"/>
    <lineage>
        <taxon>Bacteria</taxon>
        <taxon>Candidatus Berkelbacteria</taxon>
    </lineage>
</organism>
<evidence type="ECO:0000313" key="1">
    <source>
        <dbReference type="EMBL" id="KKP88523.1"/>
    </source>
</evidence>
<sequence>MSKTLLIIVSGPPASGKTTLGKIIAKEFRLAFLNKDSIKESLFDILGIKDREWSKKVGSASYSILYRFMETLLVANQSLVVDSNFRPEFDTKKFLDLKQKYTFITIQ</sequence>
<feature type="non-terminal residue" evidence="1">
    <location>
        <position position="107"/>
    </location>
</feature>
<evidence type="ECO:0000313" key="2">
    <source>
        <dbReference type="Proteomes" id="UP000034316"/>
    </source>
</evidence>
<dbReference type="Proteomes" id="UP000034316">
    <property type="component" value="Unassembled WGS sequence"/>
</dbReference>
<dbReference type="AlphaFoldDB" id="A0A0G0D5E1"/>
<name>A0A0G0D5E1_9BACT</name>
<dbReference type="Pfam" id="PF13671">
    <property type="entry name" value="AAA_33"/>
    <property type="match status" value="1"/>
</dbReference>
<evidence type="ECO:0008006" key="3">
    <source>
        <dbReference type="Google" id="ProtNLM"/>
    </source>
</evidence>
<accession>A0A0G0D5E1</accession>
<dbReference type="InterPro" id="IPR027417">
    <property type="entry name" value="P-loop_NTPase"/>
</dbReference>
<proteinExistence type="predicted"/>
<reference evidence="1 2" key="1">
    <citation type="journal article" date="2015" name="Nature">
        <title>rRNA introns, odd ribosomes, and small enigmatic genomes across a large radiation of phyla.</title>
        <authorList>
            <person name="Brown C.T."/>
            <person name="Hug L.A."/>
            <person name="Thomas B.C."/>
            <person name="Sharon I."/>
            <person name="Castelle C.J."/>
            <person name="Singh A."/>
            <person name="Wilkins M.J."/>
            <person name="Williams K.H."/>
            <person name="Banfield J.F."/>
        </authorList>
    </citation>
    <scope>NUCLEOTIDE SEQUENCE [LARGE SCALE GENOMIC DNA]</scope>
</reference>
<dbReference type="PANTHER" id="PTHR37807">
    <property type="entry name" value="OS07G0160300 PROTEIN"/>
    <property type="match status" value="1"/>
</dbReference>
<comment type="caution">
    <text evidence="1">The sequence shown here is derived from an EMBL/GenBank/DDBJ whole genome shotgun (WGS) entry which is preliminary data.</text>
</comment>
<dbReference type="STRING" id="1618333.UR93_C0012G0001"/>